<name>A0ABS1BVF2_9NEIS</name>
<comment type="caution">
    <text evidence="1">The sequence shown here is derived from an EMBL/GenBank/DDBJ whole genome shotgun (WGS) entry which is preliminary data.</text>
</comment>
<keyword evidence="2" id="KW-1185">Reference proteome</keyword>
<dbReference type="EMBL" id="JAEHNZ010000003">
    <property type="protein sequence ID" value="MBK0396850.1"/>
    <property type="molecule type" value="Genomic_DNA"/>
</dbReference>
<reference evidence="1 2" key="1">
    <citation type="journal article" date="2021" name="Pathogens">
        <title>Isolation and Characterization of Kingella bonacorsii sp. nov., A Novel Kingella Species Detected in a Stable Periodontitis Subject.</title>
        <authorList>
            <person name="Antezack A."/>
            <person name="Boxberger M."/>
            <person name="Rolland C."/>
            <person name="Monnet-Corti V."/>
            <person name="La Scola B."/>
        </authorList>
    </citation>
    <scope>NUCLEOTIDE SEQUENCE [LARGE SCALE GENOMIC DNA]</scope>
    <source>
        <strain evidence="1 2">Marseille-Q4569</strain>
    </source>
</reference>
<proteinExistence type="predicted"/>
<sequence length="86" mass="9484">MGLNDGFQAAANDTLAACRHNRPCNGTAAARRHKLNATTPTQAQDRKQFELFAPCGSLKIRNTVIPAIFRNNCKNKLLLISRYARG</sequence>
<accession>A0ABS1BVF2</accession>
<dbReference type="RefSeq" id="WP_200522900.1">
    <property type="nucleotide sequence ID" value="NZ_JAEHNZ010000003.1"/>
</dbReference>
<organism evidence="1 2">
    <name type="scientific">Kingella bonacorsii</name>
    <dbReference type="NCBI Taxonomy" id="2796361"/>
    <lineage>
        <taxon>Bacteria</taxon>
        <taxon>Pseudomonadati</taxon>
        <taxon>Pseudomonadota</taxon>
        <taxon>Betaproteobacteria</taxon>
        <taxon>Neisseriales</taxon>
        <taxon>Neisseriaceae</taxon>
        <taxon>Kingella</taxon>
    </lineage>
</organism>
<dbReference type="Proteomes" id="UP000614058">
    <property type="component" value="Unassembled WGS sequence"/>
</dbReference>
<evidence type="ECO:0000313" key="2">
    <source>
        <dbReference type="Proteomes" id="UP000614058"/>
    </source>
</evidence>
<evidence type="ECO:0000313" key="1">
    <source>
        <dbReference type="EMBL" id="MBK0396850.1"/>
    </source>
</evidence>
<gene>
    <name evidence="1" type="ORF">JDW22_09765</name>
</gene>
<protein>
    <submittedName>
        <fullName evidence="1">Uncharacterized protein</fullName>
    </submittedName>
</protein>